<evidence type="ECO:0000256" key="1">
    <source>
        <dbReference type="SAM" id="MobiDB-lite"/>
    </source>
</evidence>
<dbReference type="EMBL" id="KK198763">
    <property type="protein sequence ID" value="KCW48601.1"/>
    <property type="molecule type" value="Genomic_DNA"/>
</dbReference>
<accession>A0A059A4K5</accession>
<reference evidence="2" key="1">
    <citation type="submission" date="2013-07" db="EMBL/GenBank/DDBJ databases">
        <title>The genome of Eucalyptus grandis.</title>
        <authorList>
            <person name="Schmutz J."/>
            <person name="Hayes R."/>
            <person name="Myburg A."/>
            <person name="Tuskan G."/>
            <person name="Grattapaglia D."/>
            <person name="Rokhsar D.S."/>
        </authorList>
    </citation>
    <scope>NUCLEOTIDE SEQUENCE</scope>
    <source>
        <tissue evidence="2">Leaf extractions</tissue>
    </source>
</reference>
<dbReference type="Gramene" id="KCW48601">
    <property type="protein sequence ID" value="KCW48601"/>
    <property type="gene ID" value="EUGRSUZ_K02268"/>
</dbReference>
<feature type="region of interest" description="Disordered" evidence="1">
    <location>
        <begin position="157"/>
        <end position="223"/>
    </location>
</feature>
<dbReference type="InParanoid" id="A0A059A4K5"/>
<feature type="compositionally biased region" description="Basic and acidic residues" evidence="1">
    <location>
        <begin position="204"/>
        <end position="214"/>
    </location>
</feature>
<sequence length="223" mass="25711">MWQGSPAVLLGAGCSFQAAHVVNGTQWPLPNCLCAEHANTLVRSHRPCVRRSLLRITKQFPNRSSTLNHGVQASQPQPQGGERARPPEGLQPVRRRRRRQDLPRRALRRPLRHRLRLLPRRRPPRHGEHRLRQGRLHQPRRVRRLLPVRLLFLRGGDPRRLRPVRPGQERPDLRGRAPPGAQPAERQVLPPGLLEDDPVGGQGWRRERQLRGVQDDDDGFDSW</sequence>
<feature type="compositionally biased region" description="Basic residues" evidence="1">
    <location>
        <begin position="93"/>
        <end position="139"/>
    </location>
</feature>
<name>A0A059A4K5_EUCGR</name>
<feature type="region of interest" description="Disordered" evidence="1">
    <location>
        <begin position="60"/>
        <end position="139"/>
    </location>
</feature>
<feature type="compositionally biased region" description="Polar residues" evidence="1">
    <location>
        <begin position="60"/>
        <end position="78"/>
    </location>
</feature>
<evidence type="ECO:0000313" key="2">
    <source>
        <dbReference type="EMBL" id="KCW48601.1"/>
    </source>
</evidence>
<organism evidence="2">
    <name type="scientific">Eucalyptus grandis</name>
    <name type="common">Flooded gum</name>
    <dbReference type="NCBI Taxonomy" id="71139"/>
    <lineage>
        <taxon>Eukaryota</taxon>
        <taxon>Viridiplantae</taxon>
        <taxon>Streptophyta</taxon>
        <taxon>Embryophyta</taxon>
        <taxon>Tracheophyta</taxon>
        <taxon>Spermatophyta</taxon>
        <taxon>Magnoliopsida</taxon>
        <taxon>eudicotyledons</taxon>
        <taxon>Gunneridae</taxon>
        <taxon>Pentapetalae</taxon>
        <taxon>rosids</taxon>
        <taxon>malvids</taxon>
        <taxon>Myrtales</taxon>
        <taxon>Myrtaceae</taxon>
        <taxon>Myrtoideae</taxon>
        <taxon>Eucalypteae</taxon>
        <taxon>Eucalyptus</taxon>
    </lineage>
</organism>
<gene>
    <name evidence="2" type="ORF">EUGRSUZ_K02268</name>
</gene>
<dbReference type="AlphaFoldDB" id="A0A059A4K5"/>
<protein>
    <submittedName>
        <fullName evidence="2">Uncharacterized protein</fullName>
    </submittedName>
</protein>
<proteinExistence type="predicted"/>